<proteinExistence type="predicted"/>
<dbReference type="InterPro" id="IPR028994">
    <property type="entry name" value="Integrin_alpha_N"/>
</dbReference>
<dbReference type="Gene3D" id="3.40.390.10">
    <property type="entry name" value="Collagenase (Catalytic Domain)"/>
    <property type="match status" value="1"/>
</dbReference>
<evidence type="ECO:0008006" key="3">
    <source>
        <dbReference type="Google" id="ProtNLM"/>
    </source>
</evidence>
<protein>
    <recommendedName>
        <fullName evidence="3">Peptidase M12B domain-containing protein</fullName>
    </recommendedName>
</protein>
<dbReference type="Gene3D" id="2.60.40.10">
    <property type="entry name" value="Immunoglobulins"/>
    <property type="match status" value="1"/>
</dbReference>
<dbReference type="InterPro" id="IPR013783">
    <property type="entry name" value="Ig-like_fold"/>
</dbReference>
<dbReference type="SUPFAM" id="SSF55486">
    <property type="entry name" value="Metalloproteases ('zincins'), catalytic domain"/>
    <property type="match status" value="1"/>
</dbReference>
<name>A0ABX8BBA1_9BACT</name>
<gene>
    <name evidence="1" type="ORF">J8C06_14315</name>
</gene>
<dbReference type="Pfam" id="PF13583">
    <property type="entry name" value="Reprolysin_4"/>
    <property type="match status" value="1"/>
</dbReference>
<dbReference type="RefSeq" id="WP_211430100.1">
    <property type="nucleotide sequence ID" value="NZ_CP072649.1"/>
</dbReference>
<dbReference type="EMBL" id="CP072649">
    <property type="protein sequence ID" value="QUW04211.1"/>
    <property type="molecule type" value="Genomic_DNA"/>
</dbReference>
<dbReference type="SUPFAM" id="SSF69318">
    <property type="entry name" value="Integrin alpha N-terminal domain"/>
    <property type="match status" value="1"/>
</dbReference>
<organism evidence="1 2">
    <name type="scientific">Chloracidobacterium validum</name>
    <dbReference type="NCBI Taxonomy" id="2821543"/>
    <lineage>
        <taxon>Bacteria</taxon>
        <taxon>Pseudomonadati</taxon>
        <taxon>Acidobacteriota</taxon>
        <taxon>Terriglobia</taxon>
        <taxon>Terriglobales</taxon>
        <taxon>Acidobacteriaceae</taxon>
        <taxon>Chloracidobacterium</taxon>
    </lineage>
</organism>
<evidence type="ECO:0000313" key="1">
    <source>
        <dbReference type="EMBL" id="QUW04211.1"/>
    </source>
</evidence>
<evidence type="ECO:0000313" key="2">
    <source>
        <dbReference type="Proteomes" id="UP000676506"/>
    </source>
</evidence>
<dbReference type="Proteomes" id="UP000676506">
    <property type="component" value="Chromosome 2"/>
</dbReference>
<sequence length="947" mass="99061">MRNRQAANWLFLGLAVVLMLVSNQMLTNVGAAAQAWLPRPHPVPEQVITTLWRQAMPTDESPGAARQIPSHPIFELDLAALRQRLSGAPLESACVAKDSPLMLELPTPDGMFARFRVVESPILAPELAARFPSIKTYVGQGVDDPTQTVRFDVTPQGLHAFVLIHQASAFTVLPTGPGQSRYAVSSVRTTDVSNGFGCELLYGVERTPASVPASDGVELLPMGSQLRRYRIAIAATSQFTSSLGGGTPTGGLAAVTTWLNGVNAVYERELAVRFILVANNTNIIYANPATDPYPTPNTRAGLATVVRNDLAAKIGVDNYDIGHVLGIGTGGTAAIGVVCSNAADGFGGPGPFKGAGVTQVSATAPVGNAFDLGILCHELGHQCGAAHTFNATALAGCQNNRNAATAWEVGSGSTIMAYPGICDTDNVVTGFDLRFHAGSLEQIGSYLATGGGAFCVSLAATGNTPPVVSAGAPLTIPRDTPFQLTATGSDADGDALTYAWEQFDAGGSFINPPYGDQPSDPPTTTRPLFRPMPPTASPTRIFPSLPFILNHANLPPEFVNGLRTGENLPSVTRDLRFRVTARDNRAGGGGVNQAEVVVTVHGPAGPFRVNNVTGVWAAGSQQAVTWAVAGTDQPPINCSTVNIALSYDGGLTFTTLAASRPNTGLAMILVPSTAPNTTQARLRVEAANGTGISGGNTFFDITDANFTIAQTSAPPRLTTVGMFRPSNGFFYLRYSNTPGFADTDFFYGLAADVPIIGDWNGDGIETIGIFRNGEFFLRNSNTAGFADVPAFSIMGMQPGDIPLSGDWDGNGVATVGVFRAGLFLLRNSNTSGAPDVVVAYGGGDDLPIVGDWDGNRTDTIGVYRGGVFFLRNNNSAGLPDIEAAFGAAGDTPLAGDWNGDGVDTIGVFRVSEQQAQFFLSPANVSGPLPPPVNYGLPTDRPVVGKWQ</sequence>
<accession>A0ABX8BBA1</accession>
<dbReference type="InterPro" id="IPR024079">
    <property type="entry name" value="MetalloPept_cat_dom_sf"/>
</dbReference>
<keyword evidence="2" id="KW-1185">Reference proteome</keyword>
<reference evidence="1 2" key="1">
    <citation type="submission" date="2021-03" db="EMBL/GenBank/DDBJ databases">
        <title>Genomic and phenotypic characterization of Chloracidobacterium isolates provides evidence for multiple species.</title>
        <authorList>
            <person name="Saini M.K."/>
            <person name="Costas A.M.G."/>
            <person name="Tank M."/>
            <person name="Bryant D.A."/>
        </authorList>
    </citation>
    <scope>NUCLEOTIDE SEQUENCE [LARGE SCALE GENOMIC DNA]</scope>
    <source>
        <strain evidence="1 2">BV2-C</strain>
    </source>
</reference>